<accession>A0AB38DUH1</accession>
<organism evidence="2 4">
    <name type="scientific">Xanthomonas campestris pv. phaseoli</name>
    <dbReference type="NCBI Taxonomy" id="317013"/>
    <lineage>
        <taxon>Bacteria</taxon>
        <taxon>Pseudomonadati</taxon>
        <taxon>Pseudomonadota</taxon>
        <taxon>Gammaproteobacteria</taxon>
        <taxon>Lysobacterales</taxon>
        <taxon>Lysobacteraceae</taxon>
        <taxon>Xanthomonas</taxon>
    </lineage>
</organism>
<dbReference type="Proteomes" id="UP000234166">
    <property type="component" value="Unassembled WGS sequence"/>
</dbReference>
<proteinExistence type="predicted"/>
<dbReference type="Proteomes" id="UP000234181">
    <property type="component" value="Unassembled WGS sequence"/>
</dbReference>
<feature type="region of interest" description="Disordered" evidence="1">
    <location>
        <begin position="43"/>
        <end position="68"/>
    </location>
</feature>
<evidence type="ECO:0000313" key="5">
    <source>
        <dbReference type="Proteomes" id="UP000234181"/>
    </source>
</evidence>
<sequence>MQMTIGPPHCRLYHLVQLGERDRRRHDYLSVDGGLDLQQFDAQHQGMRKRQRTGKASTTGSRRCRASN</sequence>
<comment type="caution">
    <text evidence="2">The sequence shown here is derived from an EMBL/GenBank/DDBJ whole genome shotgun (WGS) entry which is preliminary data.</text>
</comment>
<evidence type="ECO:0000313" key="4">
    <source>
        <dbReference type="Proteomes" id="UP000234166"/>
    </source>
</evidence>
<dbReference type="AlphaFoldDB" id="A0AB38DUH1"/>
<dbReference type="EMBL" id="OCYS01000002">
    <property type="protein sequence ID" value="SON76410.1"/>
    <property type="molecule type" value="Genomic_DNA"/>
</dbReference>
<keyword evidence="5" id="KW-1185">Reference proteome</keyword>
<evidence type="ECO:0000256" key="1">
    <source>
        <dbReference type="SAM" id="MobiDB-lite"/>
    </source>
</evidence>
<gene>
    <name evidence="3" type="ORF">XAP6984_60005</name>
    <name evidence="2" type="ORF">XAP7430_100006</name>
</gene>
<protein>
    <submittedName>
        <fullName evidence="2">Uncharacterized protein</fullName>
    </submittedName>
</protein>
<dbReference type="EMBL" id="OCYT01000117">
    <property type="protein sequence ID" value="SON84870.1"/>
    <property type="molecule type" value="Genomic_DNA"/>
</dbReference>
<evidence type="ECO:0000313" key="3">
    <source>
        <dbReference type="EMBL" id="SON84870.1"/>
    </source>
</evidence>
<name>A0AB38DUH1_XANCH</name>
<evidence type="ECO:0000313" key="2">
    <source>
        <dbReference type="EMBL" id="SON76410.1"/>
    </source>
</evidence>
<reference evidence="4 5" key="1">
    <citation type="submission" date="2017-10" db="EMBL/GenBank/DDBJ databases">
        <authorList>
            <person name="Regsiter A."/>
            <person name="William W."/>
        </authorList>
    </citation>
    <scope>NUCLEOTIDE SEQUENCE [LARGE SCALE GENOMIC DNA]</scope>
    <source>
        <strain evidence="3 5">CFBP6984</strain>
        <strain evidence="2 4">CFBP7430</strain>
    </source>
</reference>